<feature type="domain" description="HAMP" evidence="14">
    <location>
        <begin position="320"/>
        <end position="372"/>
    </location>
</feature>
<evidence type="ECO:0000256" key="10">
    <source>
        <dbReference type="ARBA" id="ARBA00023012"/>
    </source>
</evidence>
<dbReference type="Gene3D" id="3.30.565.10">
    <property type="entry name" value="Histidine kinase-like ATPase, C-terminal domain"/>
    <property type="match status" value="1"/>
</dbReference>
<dbReference type="SUPFAM" id="SSF158472">
    <property type="entry name" value="HAMP domain-like"/>
    <property type="match status" value="1"/>
</dbReference>
<dbReference type="Gene3D" id="6.10.340.10">
    <property type="match status" value="1"/>
</dbReference>
<evidence type="ECO:0000256" key="1">
    <source>
        <dbReference type="ARBA" id="ARBA00000085"/>
    </source>
</evidence>
<dbReference type="InterPro" id="IPR010559">
    <property type="entry name" value="Sig_transdc_His_kin_internal"/>
</dbReference>
<dbReference type="Pfam" id="PF06580">
    <property type="entry name" value="His_kinase"/>
    <property type="match status" value="1"/>
</dbReference>
<proteinExistence type="predicted"/>
<dbReference type="InterPro" id="IPR003594">
    <property type="entry name" value="HATPase_dom"/>
</dbReference>
<evidence type="ECO:0000256" key="8">
    <source>
        <dbReference type="ARBA" id="ARBA00022777"/>
    </source>
</evidence>
<dbReference type="SMART" id="SM00304">
    <property type="entry name" value="HAMP"/>
    <property type="match status" value="1"/>
</dbReference>
<comment type="caution">
    <text evidence="15">The sequence shown here is derived from an EMBL/GenBank/DDBJ whole genome shotgun (WGS) entry which is preliminary data.</text>
</comment>
<comment type="subcellular location">
    <subcellularLocation>
        <location evidence="2">Cell membrane</location>
        <topology evidence="2">Multi-pass membrane protein</topology>
    </subcellularLocation>
</comment>
<accession>A0ABS4FNC2</accession>
<evidence type="ECO:0000256" key="7">
    <source>
        <dbReference type="ARBA" id="ARBA00022741"/>
    </source>
</evidence>
<dbReference type="PROSITE" id="PS50885">
    <property type="entry name" value="HAMP"/>
    <property type="match status" value="1"/>
</dbReference>
<comment type="catalytic activity">
    <reaction evidence="1">
        <text>ATP + protein L-histidine = ADP + protein N-phospho-L-histidine.</text>
        <dbReference type="EC" id="2.7.13.3"/>
    </reaction>
</comment>
<evidence type="ECO:0000259" key="14">
    <source>
        <dbReference type="PROSITE" id="PS50885"/>
    </source>
</evidence>
<dbReference type="InterPro" id="IPR005467">
    <property type="entry name" value="His_kinase_dom"/>
</dbReference>
<evidence type="ECO:0000256" key="12">
    <source>
        <dbReference type="SAM" id="Phobius"/>
    </source>
</evidence>
<evidence type="ECO:0000256" key="9">
    <source>
        <dbReference type="ARBA" id="ARBA00022840"/>
    </source>
</evidence>
<dbReference type="SMART" id="SM00387">
    <property type="entry name" value="HATPase_c"/>
    <property type="match status" value="1"/>
</dbReference>
<keyword evidence="8 15" id="KW-0418">Kinase</keyword>
<dbReference type="GO" id="GO:0004673">
    <property type="term" value="F:protein histidine kinase activity"/>
    <property type="evidence" value="ECO:0007669"/>
    <property type="project" value="UniProtKB-EC"/>
</dbReference>
<evidence type="ECO:0000313" key="15">
    <source>
        <dbReference type="EMBL" id="MBP1904087.1"/>
    </source>
</evidence>
<evidence type="ECO:0000313" key="16">
    <source>
        <dbReference type="Proteomes" id="UP001519272"/>
    </source>
</evidence>
<dbReference type="SUPFAM" id="SSF55874">
    <property type="entry name" value="ATPase domain of HSP90 chaperone/DNA topoisomerase II/histidine kinase"/>
    <property type="match status" value="1"/>
</dbReference>
<dbReference type="RefSeq" id="WP_210087762.1">
    <property type="nucleotide sequence ID" value="NZ_JAGGKG010000002.1"/>
</dbReference>
<dbReference type="InterPro" id="IPR050640">
    <property type="entry name" value="Bact_2-comp_sensor_kinase"/>
</dbReference>
<keyword evidence="11 12" id="KW-0472">Membrane</keyword>
<gene>
    <name evidence="15" type="ORF">J2Z32_000704</name>
</gene>
<dbReference type="Pfam" id="PF02518">
    <property type="entry name" value="HATPase_c"/>
    <property type="match status" value="1"/>
</dbReference>
<evidence type="ECO:0000256" key="4">
    <source>
        <dbReference type="ARBA" id="ARBA00022475"/>
    </source>
</evidence>
<sequence length="609" mass="70834">MRKKFRFRSIVNDIPLNYKFTFIVIGVLLPIIVMNLLFMNRMSGIIKEREEQNLQISLERARKDIHSMIDGGVAVSHAIITDKFLSDAMDQIYTNQFDFYYTFDEQLRRRVTSYIPVNNQIQRIGIYTNNPTIVPGGDYYLIDENVLNSNWYAEWQKSNGSFKVLAYRDTSVNNAVSMSSYLSIIEKMNYYNPNGSYQKLVKIDFYLSRFYDVIARERSYLDLYLVNDKGQIIVSTDDRYQGEGDTDYTLFDMNKYTKDTNKDLHVIPIGNASYVKGWKLIGVPQETRIKKATLDMWLYFGLLAALMTLVTSIFIYVMLRSYNYRVKRLSRHMQKVRNEKFELINIDGGRDEIGDLIRNFNMMTAQINSLINNVYKLEIQQRSQEAERVKAELNLLQSQMNPHFLFNTLNALLVVSTKNNYTDVKDIIKDLSKLLRRLLNWKDDLVTLEEEISFTMMYLGIEKFRFRDKFQYKIDIHDDVRHYKIPKMSIQQLAENACKHGIQAIEGVGTVTISAEIVDGYLNIVVADNGQGMDKDQLKKVLSNMRSKEESAGSNIGIRNVYRRLELYYEDKVNFNIVSTLGEGTEVSFKIPLSLLEWQDGEGGIRNGI</sequence>
<evidence type="ECO:0000256" key="6">
    <source>
        <dbReference type="ARBA" id="ARBA00022679"/>
    </source>
</evidence>
<evidence type="ECO:0000256" key="5">
    <source>
        <dbReference type="ARBA" id="ARBA00022553"/>
    </source>
</evidence>
<keyword evidence="9" id="KW-0067">ATP-binding</keyword>
<keyword evidence="7" id="KW-0547">Nucleotide-binding</keyword>
<dbReference type="InterPro" id="IPR003660">
    <property type="entry name" value="HAMP_dom"/>
</dbReference>
<dbReference type="EC" id="2.7.13.3" evidence="3"/>
<evidence type="ECO:0000256" key="2">
    <source>
        <dbReference type="ARBA" id="ARBA00004651"/>
    </source>
</evidence>
<dbReference type="Proteomes" id="UP001519272">
    <property type="component" value="Unassembled WGS sequence"/>
</dbReference>
<dbReference type="CDD" id="cd06225">
    <property type="entry name" value="HAMP"/>
    <property type="match status" value="1"/>
</dbReference>
<feature type="transmembrane region" description="Helical" evidence="12">
    <location>
        <begin position="20"/>
        <end position="39"/>
    </location>
</feature>
<evidence type="ECO:0000259" key="13">
    <source>
        <dbReference type="PROSITE" id="PS50109"/>
    </source>
</evidence>
<reference evidence="15 16" key="1">
    <citation type="submission" date="2021-03" db="EMBL/GenBank/DDBJ databases">
        <title>Genomic Encyclopedia of Type Strains, Phase IV (KMG-IV): sequencing the most valuable type-strain genomes for metagenomic binning, comparative biology and taxonomic classification.</title>
        <authorList>
            <person name="Goeker M."/>
        </authorList>
    </citation>
    <scope>NUCLEOTIDE SEQUENCE [LARGE SCALE GENOMIC DNA]</scope>
    <source>
        <strain evidence="15 16">DSM 14349</strain>
    </source>
</reference>
<dbReference type="PANTHER" id="PTHR34220">
    <property type="entry name" value="SENSOR HISTIDINE KINASE YPDA"/>
    <property type="match status" value="1"/>
</dbReference>
<feature type="domain" description="Histidine kinase" evidence="13">
    <location>
        <begin position="490"/>
        <end position="595"/>
    </location>
</feature>
<name>A0ABS4FNC2_9BACL</name>
<protein>
    <recommendedName>
        <fullName evidence="3">histidine kinase</fullName>
        <ecNumber evidence="3">2.7.13.3</ecNumber>
    </recommendedName>
</protein>
<keyword evidence="5" id="KW-0597">Phosphoprotein</keyword>
<organism evidence="15 16">
    <name type="scientific">Paenibacillus turicensis</name>
    <dbReference type="NCBI Taxonomy" id="160487"/>
    <lineage>
        <taxon>Bacteria</taxon>
        <taxon>Bacillati</taxon>
        <taxon>Bacillota</taxon>
        <taxon>Bacilli</taxon>
        <taxon>Bacillales</taxon>
        <taxon>Paenibacillaceae</taxon>
        <taxon>Paenibacillus</taxon>
    </lineage>
</organism>
<evidence type="ECO:0000256" key="3">
    <source>
        <dbReference type="ARBA" id="ARBA00012438"/>
    </source>
</evidence>
<keyword evidence="16" id="KW-1185">Reference proteome</keyword>
<dbReference type="PANTHER" id="PTHR34220:SF7">
    <property type="entry name" value="SENSOR HISTIDINE KINASE YPDA"/>
    <property type="match status" value="1"/>
</dbReference>
<dbReference type="Pfam" id="PF00672">
    <property type="entry name" value="HAMP"/>
    <property type="match status" value="1"/>
</dbReference>
<keyword evidence="6 15" id="KW-0808">Transferase</keyword>
<keyword evidence="10" id="KW-0902">Two-component regulatory system</keyword>
<dbReference type="PROSITE" id="PS50109">
    <property type="entry name" value="HIS_KIN"/>
    <property type="match status" value="1"/>
</dbReference>
<dbReference type="EMBL" id="JAGGKG010000002">
    <property type="protein sequence ID" value="MBP1904087.1"/>
    <property type="molecule type" value="Genomic_DNA"/>
</dbReference>
<keyword evidence="4" id="KW-1003">Cell membrane</keyword>
<keyword evidence="12" id="KW-1133">Transmembrane helix</keyword>
<feature type="transmembrane region" description="Helical" evidence="12">
    <location>
        <begin position="297"/>
        <end position="319"/>
    </location>
</feature>
<evidence type="ECO:0000256" key="11">
    <source>
        <dbReference type="ARBA" id="ARBA00023136"/>
    </source>
</evidence>
<keyword evidence="12" id="KW-0812">Transmembrane</keyword>
<dbReference type="InterPro" id="IPR036890">
    <property type="entry name" value="HATPase_C_sf"/>
</dbReference>